<sequence>MVSWRMYTRGARPLDYTLYLVTDPVLAPAASLPFIVAAAIAGGASVVQLRDKHASAAALAATARSLLAITRPAGVPLLINDRVDVAVAVGADGVHVGQDDTPAAAARAALPRPALLGVSAGTPAEAAAAAAAGADYVGVGAVYGTATKADAGEPLGVGGLAAVAAAAGGIPVVAIGGVGVGNVEAVGGVPAVAGVAVVSAVVAAADPAAAALALRAGFERGRAATAWEG</sequence>
<comment type="caution">
    <text evidence="1">The sequence shown here is derived from an EMBL/GenBank/DDBJ whole genome shotgun (WGS) entry which is preliminary data.</text>
</comment>
<gene>
    <name evidence="1" type="ORF">I4F81_010787</name>
</gene>
<protein>
    <submittedName>
        <fullName evidence="1">Uncharacterized protein</fullName>
    </submittedName>
</protein>
<proteinExistence type="predicted"/>
<name>A0ACC3CE00_PYRYE</name>
<evidence type="ECO:0000313" key="2">
    <source>
        <dbReference type="Proteomes" id="UP000798662"/>
    </source>
</evidence>
<dbReference type="Proteomes" id="UP000798662">
    <property type="component" value="Chromosome 3"/>
</dbReference>
<accession>A0ACC3CE00</accession>
<reference evidence="1" key="1">
    <citation type="submission" date="2019-11" db="EMBL/GenBank/DDBJ databases">
        <title>Nori genome reveals adaptations in red seaweeds to the harsh intertidal environment.</title>
        <authorList>
            <person name="Wang D."/>
            <person name="Mao Y."/>
        </authorList>
    </citation>
    <scope>NUCLEOTIDE SEQUENCE</scope>
    <source>
        <tissue evidence="1">Gametophyte</tissue>
    </source>
</reference>
<evidence type="ECO:0000313" key="1">
    <source>
        <dbReference type="EMBL" id="KAK1868298.1"/>
    </source>
</evidence>
<keyword evidence="2" id="KW-1185">Reference proteome</keyword>
<dbReference type="EMBL" id="CM020620">
    <property type="protein sequence ID" value="KAK1868298.1"/>
    <property type="molecule type" value="Genomic_DNA"/>
</dbReference>
<organism evidence="1 2">
    <name type="scientific">Pyropia yezoensis</name>
    <name type="common">Susabi-nori</name>
    <name type="synonym">Porphyra yezoensis</name>
    <dbReference type="NCBI Taxonomy" id="2788"/>
    <lineage>
        <taxon>Eukaryota</taxon>
        <taxon>Rhodophyta</taxon>
        <taxon>Bangiophyceae</taxon>
        <taxon>Bangiales</taxon>
        <taxon>Bangiaceae</taxon>
        <taxon>Pyropia</taxon>
    </lineage>
</organism>